<organism evidence="2 3">
    <name type="scientific">Rhizophagus irregularis</name>
    <dbReference type="NCBI Taxonomy" id="588596"/>
    <lineage>
        <taxon>Eukaryota</taxon>
        <taxon>Fungi</taxon>
        <taxon>Fungi incertae sedis</taxon>
        <taxon>Mucoromycota</taxon>
        <taxon>Glomeromycotina</taxon>
        <taxon>Glomeromycetes</taxon>
        <taxon>Glomerales</taxon>
        <taxon>Glomeraceae</taxon>
        <taxon>Rhizophagus</taxon>
    </lineage>
</organism>
<proteinExistence type="predicted"/>
<reference evidence="2 3" key="1">
    <citation type="submission" date="2016-04" db="EMBL/GenBank/DDBJ databases">
        <title>Genome analyses suggest a sexual origin of heterokaryosis in a supposedly ancient asexual fungus.</title>
        <authorList>
            <person name="Ropars J."/>
            <person name="Sedzielewska K."/>
            <person name="Noel J."/>
            <person name="Charron P."/>
            <person name="Farinelli L."/>
            <person name="Marton T."/>
            <person name="Kruger M."/>
            <person name="Pelin A."/>
            <person name="Brachmann A."/>
            <person name="Corradi N."/>
        </authorList>
    </citation>
    <scope>NUCLEOTIDE SEQUENCE [LARGE SCALE GENOMIC DNA]</scope>
    <source>
        <strain evidence="2 3">A5</strain>
    </source>
</reference>
<gene>
    <name evidence="2" type="ORF">RhiirA5_415501</name>
</gene>
<keyword evidence="1" id="KW-0175">Coiled coil</keyword>
<evidence type="ECO:0000313" key="2">
    <source>
        <dbReference type="EMBL" id="PKC09568.1"/>
    </source>
</evidence>
<protein>
    <submittedName>
        <fullName evidence="2">Uncharacterized protein</fullName>
    </submittedName>
</protein>
<comment type="caution">
    <text evidence="2">The sequence shown here is derived from an EMBL/GenBank/DDBJ whole genome shotgun (WGS) entry which is preliminary data.</text>
</comment>
<dbReference type="Proteomes" id="UP000232722">
    <property type="component" value="Unassembled WGS sequence"/>
</dbReference>
<feature type="coiled-coil region" evidence="1">
    <location>
        <begin position="302"/>
        <end position="329"/>
    </location>
</feature>
<dbReference type="VEuPathDB" id="FungiDB:FUN_019780"/>
<dbReference type="EMBL" id="LLXJ01000448">
    <property type="protein sequence ID" value="PKC09568.1"/>
    <property type="molecule type" value="Genomic_DNA"/>
</dbReference>
<reference evidence="2 3" key="2">
    <citation type="submission" date="2017-09" db="EMBL/GenBank/DDBJ databases">
        <title>Extensive intraspecific genome diversity in a model arbuscular mycorrhizal fungus.</title>
        <authorList>
            <person name="Chen E.C."/>
            <person name="Morin E."/>
            <person name="Beaudet D."/>
            <person name="Noel J."/>
            <person name="Ndikumana S."/>
            <person name="Charron P."/>
            <person name="St-Onge C."/>
            <person name="Giorgi J."/>
            <person name="Grigoriev I.V."/>
            <person name="Roux C."/>
            <person name="Martin F.M."/>
            <person name="Corradi N."/>
        </authorList>
    </citation>
    <scope>NUCLEOTIDE SEQUENCE [LARGE SCALE GENOMIC DNA]</scope>
    <source>
        <strain evidence="2 3">A5</strain>
    </source>
</reference>
<evidence type="ECO:0000313" key="3">
    <source>
        <dbReference type="Proteomes" id="UP000232722"/>
    </source>
</evidence>
<accession>A0A2N0PRV0</accession>
<dbReference type="VEuPathDB" id="FungiDB:RhiirA1_464807"/>
<name>A0A2N0PRV0_9GLOM</name>
<evidence type="ECO:0000256" key="1">
    <source>
        <dbReference type="SAM" id="Coils"/>
    </source>
</evidence>
<dbReference type="AlphaFoldDB" id="A0A2N0PRV0"/>
<sequence length="329" mass="39712">MKNKTKIVLITWNDAQGSTISGEDKKRSQSKKYRRIGIHLIINEEELDINNSPSLKQCEGCTKNISKKKETKECLIYLEGEFSKTIEKRSVKATKSAVNKEEKRTYNYNVIWIINEIENYFLANEIIIDYNDQGYKKVIEIKKKARGMLKDKNIVMTIVHKIEIIEEALLVNEYNLIWNKKIVMGGFRKWSKKVTDAIWKNEILNSEKLDDLFMYNFRKNLTGKQLWNLSAIQLEDKNLQDEIKILRNYNFDFMKILEQLQFEEKFVIKNLWNFVYEEFRQRIWIPRCDEIKEIERKEDIQKMDLRKRKDRDELELDRKKKKYKKQKKN</sequence>